<name>A0A8H6LAZ6_9LECA</name>
<comment type="caution">
    <text evidence="2">The sequence shown here is derived from an EMBL/GenBank/DDBJ whole genome shotgun (WGS) entry which is preliminary data.</text>
</comment>
<dbReference type="EMBL" id="JACCJC010000001">
    <property type="protein sequence ID" value="KAF6241902.1"/>
    <property type="molecule type" value="Genomic_DNA"/>
</dbReference>
<organism evidence="2 3">
    <name type="scientific">Letharia columbiana</name>
    <dbReference type="NCBI Taxonomy" id="112416"/>
    <lineage>
        <taxon>Eukaryota</taxon>
        <taxon>Fungi</taxon>
        <taxon>Dikarya</taxon>
        <taxon>Ascomycota</taxon>
        <taxon>Pezizomycotina</taxon>
        <taxon>Lecanoromycetes</taxon>
        <taxon>OSLEUM clade</taxon>
        <taxon>Lecanoromycetidae</taxon>
        <taxon>Lecanorales</taxon>
        <taxon>Lecanorineae</taxon>
        <taxon>Parmeliaceae</taxon>
        <taxon>Letharia</taxon>
    </lineage>
</organism>
<dbReference type="PANTHER" id="PTHR42090">
    <property type="match status" value="1"/>
</dbReference>
<dbReference type="GeneID" id="59282293"/>
<evidence type="ECO:0000313" key="3">
    <source>
        <dbReference type="Proteomes" id="UP000578531"/>
    </source>
</evidence>
<feature type="compositionally biased region" description="Low complexity" evidence="1">
    <location>
        <begin position="157"/>
        <end position="169"/>
    </location>
</feature>
<feature type="compositionally biased region" description="Basic and acidic residues" evidence="1">
    <location>
        <begin position="58"/>
        <end position="68"/>
    </location>
</feature>
<evidence type="ECO:0000256" key="1">
    <source>
        <dbReference type="SAM" id="MobiDB-lite"/>
    </source>
</evidence>
<sequence length="169" mass="18198">MISSTSKAFLSIMARPCRLRAPSHMRISTIKQQVRSPEPLLRVPIHRQFSQTLSFALPRKDSQDKDSINTEATEYSKSATDDEGARQEDAAFDPDITDPQEQKDKAGEGTGKGTDTNNPLDVSPANPEVSKQRGETEGGAENSSSSSDTKSDRKRSSGGSSPSKGSKVA</sequence>
<dbReference type="AlphaFoldDB" id="A0A8H6LAZ6"/>
<proteinExistence type="predicted"/>
<gene>
    <name evidence="2" type="ORF">HO173_000614</name>
</gene>
<dbReference type="OrthoDB" id="4220319at2759"/>
<keyword evidence="3" id="KW-1185">Reference proteome</keyword>
<evidence type="ECO:0000313" key="2">
    <source>
        <dbReference type="EMBL" id="KAF6241902.1"/>
    </source>
</evidence>
<accession>A0A8H6LAZ6</accession>
<feature type="compositionally biased region" description="Basic and acidic residues" evidence="1">
    <location>
        <begin position="79"/>
        <end position="89"/>
    </location>
</feature>
<protein>
    <submittedName>
        <fullName evidence="2">Uncharacterized protein</fullName>
    </submittedName>
</protein>
<feature type="compositionally biased region" description="Polar residues" evidence="1">
    <location>
        <begin position="69"/>
        <end position="78"/>
    </location>
</feature>
<dbReference type="Proteomes" id="UP000578531">
    <property type="component" value="Unassembled WGS sequence"/>
</dbReference>
<reference evidence="2 3" key="1">
    <citation type="journal article" date="2020" name="Genomics">
        <title>Complete, high-quality genomes from long-read metagenomic sequencing of two wolf lichen thalli reveals enigmatic genome architecture.</title>
        <authorList>
            <person name="McKenzie S.K."/>
            <person name="Walston R.F."/>
            <person name="Allen J.L."/>
        </authorList>
    </citation>
    <scope>NUCLEOTIDE SEQUENCE [LARGE SCALE GENOMIC DNA]</scope>
    <source>
        <strain evidence="2">WasteWater2</strain>
    </source>
</reference>
<dbReference type="PANTHER" id="PTHR42090:SF1">
    <property type="match status" value="1"/>
</dbReference>
<dbReference type="RefSeq" id="XP_037171142.1">
    <property type="nucleotide sequence ID" value="XM_037302563.1"/>
</dbReference>
<feature type="region of interest" description="Disordered" evidence="1">
    <location>
        <begin position="54"/>
        <end position="169"/>
    </location>
</feature>